<organism evidence="2 3">
    <name type="scientific">Rhodoluna lacicola</name>
    <dbReference type="NCBI Taxonomy" id="529884"/>
    <lineage>
        <taxon>Bacteria</taxon>
        <taxon>Bacillati</taxon>
        <taxon>Actinomycetota</taxon>
        <taxon>Actinomycetes</taxon>
        <taxon>Micrococcales</taxon>
        <taxon>Microbacteriaceae</taxon>
        <taxon>Luna cluster</taxon>
        <taxon>Luna-1 subcluster</taxon>
        <taxon>Rhodoluna</taxon>
    </lineage>
</organism>
<dbReference type="STRING" id="529884.Rhola_00011260"/>
<evidence type="ECO:0000313" key="2">
    <source>
        <dbReference type="EMBL" id="AIC47919.1"/>
    </source>
</evidence>
<dbReference type="PROSITE" id="PS51257">
    <property type="entry name" value="PROKAR_LIPOPROTEIN"/>
    <property type="match status" value="1"/>
</dbReference>
<dbReference type="eggNOG" id="ENOG50313W3">
    <property type="taxonomic scope" value="Bacteria"/>
</dbReference>
<accession>A0A060JNZ0</accession>
<dbReference type="HOGENOM" id="CLU_1625782_0_0_11"/>
<dbReference type="Proteomes" id="UP000067708">
    <property type="component" value="Chromosome"/>
</dbReference>
<dbReference type="AlphaFoldDB" id="A0A060JNZ0"/>
<dbReference type="OrthoDB" id="5120861at2"/>
<feature type="compositionally biased region" description="Low complexity" evidence="1">
    <location>
        <begin position="43"/>
        <end position="61"/>
    </location>
</feature>
<keyword evidence="3" id="KW-1185">Reference proteome</keyword>
<reference evidence="2 3" key="1">
    <citation type="journal article" date="2014" name="Int. J. Syst. Evol. Microbiol.">
        <title>Rhodoluna lacicola gen. nov., sp. nov., a planktonic freshwater bacterium with stream-lined genome.</title>
        <authorList>
            <person name="Hahn M."/>
            <person name="Schmidt J."/>
            <person name="Taipale S.J."/>
            <person name="Doolittle W.F."/>
            <person name="Koll U."/>
        </authorList>
    </citation>
    <scope>NUCLEOTIDE SEQUENCE [LARGE SCALE GENOMIC DNA]</scope>
    <source>
        <strain evidence="2 3">MWH-Ta8</strain>
    </source>
</reference>
<proteinExistence type="predicted"/>
<dbReference type="RefSeq" id="WP_038503025.1">
    <property type="nucleotide sequence ID" value="NZ_CP007490.1"/>
</dbReference>
<dbReference type="EMBL" id="CP007490">
    <property type="protein sequence ID" value="AIC47919.1"/>
    <property type="molecule type" value="Genomic_DNA"/>
</dbReference>
<name>A0A060JNZ0_9MICO</name>
<evidence type="ECO:0000256" key="1">
    <source>
        <dbReference type="SAM" id="MobiDB-lite"/>
    </source>
</evidence>
<dbReference type="KEGG" id="rla:Rhola_00011260"/>
<gene>
    <name evidence="2" type="ORF">Rhola_00011260</name>
</gene>
<feature type="region of interest" description="Disordered" evidence="1">
    <location>
        <begin position="36"/>
        <end position="61"/>
    </location>
</feature>
<evidence type="ECO:0000313" key="3">
    <source>
        <dbReference type="Proteomes" id="UP000067708"/>
    </source>
</evidence>
<sequence length="163" mass="16264">MKKTLAVSIAALSIGTLSVFSLTGCALLYPNWGTDQNPSTSQSPSATEVSPTPSESPSASAAPSLGVAKFNFIDLSVDSATGYVSAVVEVTNAAEDGGKCTFTLASGGVTKTVSVKAEANVSTTQCYPAMLPTAGLPKGKATVTVSYVSAAYEGSTSAGVTIP</sequence>
<protein>
    <submittedName>
        <fullName evidence="2">Uncharacterized protein</fullName>
    </submittedName>
</protein>